<dbReference type="PANTHER" id="PTHR40661:SF3">
    <property type="entry name" value="FELS-1 PROPHAGE TRANSCRIPTIONAL REGULATOR"/>
    <property type="match status" value="1"/>
</dbReference>
<evidence type="ECO:0000256" key="2">
    <source>
        <dbReference type="ARBA" id="ARBA00022801"/>
    </source>
</evidence>
<sequence length="223" mass="24945">MSRSSPQEPPLSAGIGRRIEEIRGELTQQEFARSIRVGLRTLIRYEQEERLPDIEVSARICEVYDVDPGWLMTGKGSLRPPGKSISIRHYDISASAGPGAFADWEPPARWVSIDLEWLRQDLHVSPSDVTLIDVRGDSMTPTLLHGDQMLVSHTVAEPLPPGIYVIRVEGLLLVKRLELQPGRKLQVISDNPVYPPYVVDLTAEGIDFAVLGQVVWMGRNMEE</sequence>
<keyword evidence="2" id="KW-0378">Hydrolase</keyword>
<dbReference type="GO" id="GO:0006508">
    <property type="term" value="P:proteolysis"/>
    <property type="evidence" value="ECO:0007669"/>
    <property type="project" value="UniProtKB-KW"/>
</dbReference>
<dbReference type="PROSITE" id="PS50943">
    <property type="entry name" value="HTH_CROC1"/>
    <property type="match status" value="1"/>
</dbReference>
<evidence type="ECO:0000313" key="7">
    <source>
        <dbReference type="EMBL" id="ERN41371.1"/>
    </source>
</evidence>
<dbReference type="eggNOG" id="COG2932">
    <property type="taxonomic scope" value="Bacteria"/>
</dbReference>
<dbReference type="AlphaFoldDB" id="U5DI73"/>
<evidence type="ECO:0000256" key="5">
    <source>
        <dbReference type="ARBA" id="ARBA00023163"/>
    </source>
</evidence>
<gene>
    <name evidence="7" type="ORF">KR51_00019380</name>
</gene>
<dbReference type="InterPro" id="IPR019756">
    <property type="entry name" value="Pept_S26A_signal_pept_1_Ser-AS"/>
</dbReference>
<evidence type="ECO:0000256" key="4">
    <source>
        <dbReference type="ARBA" id="ARBA00023125"/>
    </source>
</evidence>
<dbReference type="Gene3D" id="2.10.109.10">
    <property type="entry name" value="Umud Fragment, subunit A"/>
    <property type="match status" value="1"/>
</dbReference>
<dbReference type="PANTHER" id="PTHR40661">
    <property type="match status" value="1"/>
</dbReference>
<organism evidence="7 8">
    <name type="scientific">Rubidibacter lacunae KORDI 51-2</name>
    <dbReference type="NCBI Taxonomy" id="582515"/>
    <lineage>
        <taxon>Bacteria</taxon>
        <taxon>Bacillati</taxon>
        <taxon>Cyanobacteriota</taxon>
        <taxon>Cyanophyceae</taxon>
        <taxon>Oscillatoriophycideae</taxon>
        <taxon>Chroococcales</taxon>
        <taxon>Aphanothecaceae</taxon>
        <taxon>Rubidibacter</taxon>
    </lineage>
</organism>
<comment type="caution">
    <text evidence="7">The sequence shown here is derived from an EMBL/GenBank/DDBJ whole genome shotgun (WGS) entry which is preliminary data.</text>
</comment>
<evidence type="ECO:0000256" key="3">
    <source>
        <dbReference type="ARBA" id="ARBA00023015"/>
    </source>
</evidence>
<keyword evidence="3" id="KW-0805">Transcription regulation</keyword>
<name>U5DI73_9CHRO</name>
<keyword evidence="8" id="KW-1185">Reference proteome</keyword>
<dbReference type="SMART" id="SM00530">
    <property type="entry name" value="HTH_XRE"/>
    <property type="match status" value="1"/>
</dbReference>
<reference evidence="7 8" key="1">
    <citation type="submission" date="2013-05" db="EMBL/GenBank/DDBJ databases">
        <title>Draft genome sequence of Rubidibacter lacunae KORDI 51-2.</title>
        <authorList>
            <person name="Choi D.H."/>
            <person name="Noh J.H."/>
            <person name="Kwon K.-K."/>
            <person name="Lee J.-H."/>
            <person name="Ryu J.-Y."/>
        </authorList>
    </citation>
    <scope>NUCLEOTIDE SEQUENCE [LARGE SCALE GENOMIC DNA]</scope>
    <source>
        <strain evidence="7 8">KORDI 51-2</strain>
    </source>
</reference>
<dbReference type="RefSeq" id="WP_022606875.1">
    <property type="nucleotide sequence ID" value="NZ_ASSJ01000049.1"/>
</dbReference>
<dbReference type="Pfam" id="PF12844">
    <property type="entry name" value="HTH_19"/>
    <property type="match status" value="1"/>
</dbReference>
<evidence type="ECO:0000259" key="6">
    <source>
        <dbReference type="PROSITE" id="PS50943"/>
    </source>
</evidence>
<dbReference type="SUPFAM" id="SSF51306">
    <property type="entry name" value="LexA/Signal peptidase"/>
    <property type="match status" value="1"/>
</dbReference>
<protein>
    <submittedName>
        <fullName evidence="7">Putative transcriptional regulator</fullName>
    </submittedName>
</protein>
<dbReference type="InterPro" id="IPR036286">
    <property type="entry name" value="LexA/Signal_pep-like_sf"/>
</dbReference>
<evidence type="ECO:0000313" key="8">
    <source>
        <dbReference type="Proteomes" id="UP000016960"/>
    </source>
</evidence>
<dbReference type="GO" id="GO:0004252">
    <property type="term" value="F:serine-type endopeptidase activity"/>
    <property type="evidence" value="ECO:0007669"/>
    <property type="project" value="InterPro"/>
</dbReference>
<dbReference type="eggNOG" id="COG1396">
    <property type="taxonomic scope" value="Bacteria"/>
</dbReference>
<dbReference type="InterPro" id="IPR015927">
    <property type="entry name" value="Peptidase_S24_S26A/B/C"/>
</dbReference>
<dbReference type="Proteomes" id="UP000016960">
    <property type="component" value="Unassembled WGS sequence"/>
</dbReference>
<keyword evidence="4" id="KW-0238">DNA-binding</keyword>
<proteinExistence type="predicted"/>
<dbReference type="CDD" id="cd00093">
    <property type="entry name" value="HTH_XRE"/>
    <property type="match status" value="1"/>
</dbReference>
<keyword evidence="1" id="KW-0645">Protease</keyword>
<dbReference type="InterPro" id="IPR001387">
    <property type="entry name" value="Cro/C1-type_HTH"/>
</dbReference>
<dbReference type="InParanoid" id="U5DI73"/>
<dbReference type="GO" id="GO:0016020">
    <property type="term" value="C:membrane"/>
    <property type="evidence" value="ECO:0007669"/>
    <property type="project" value="InterPro"/>
</dbReference>
<feature type="domain" description="HTH cro/C1-type" evidence="6">
    <location>
        <begin position="26"/>
        <end position="71"/>
    </location>
</feature>
<accession>U5DI73</accession>
<dbReference type="EMBL" id="ASSJ01000049">
    <property type="protein sequence ID" value="ERN41371.1"/>
    <property type="molecule type" value="Genomic_DNA"/>
</dbReference>
<dbReference type="Pfam" id="PF00717">
    <property type="entry name" value="Peptidase_S24"/>
    <property type="match status" value="1"/>
</dbReference>
<dbReference type="Gene3D" id="1.10.260.40">
    <property type="entry name" value="lambda repressor-like DNA-binding domains"/>
    <property type="match status" value="1"/>
</dbReference>
<dbReference type="GO" id="GO:0003677">
    <property type="term" value="F:DNA binding"/>
    <property type="evidence" value="ECO:0007669"/>
    <property type="project" value="UniProtKB-KW"/>
</dbReference>
<dbReference type="SUPFAM" id="SSF47413">
    <property type="entry name" value="lambda repressor-like DNA-binding domains"/>
    <property type="match status" value="1"/>
</dbReference>
<dbReference type="PROSITE" id="PS00501">
    <property type="entry name" value="SPASE_I_1"/>
    <property type="match status" value="1"/>
</dbReference>
<dbReference type="InterPro" id="IPR010982">
    <property type="entry name" value="Lambda_DNA-bd_dom_sf"/>
</dbReference>
<keyword evidence="5" id="KW-0804">Transcription</keyword>
<dbReference type="InterPro" id="IPR039418">
    <property type="entry name" value="LexA-like"/>
</dbReference>
<dbReference type="CDD" id="cd06529">
    <property type="entry name" value="S24_LexA-like"/>
    <property type="match status" value="1"/>
</dbReference>
<dbReference type="OrthoDB" id="5959816at2"/>
<evidence type="ECO:0000256" key="1">
    <source>
        <dbReference type="ARBA" id="ARBA00022670"/>
    </source>
</evidence>
<dbReference type="STRING" id="582515.KR51_00019380"/>